<organism evidence="2 3">
    <name type="scientific">Stylosanthes scabra</name>
    <dbReference type="NCBI Taxonomy" id="79078"/>
    <lineage>
        <taxon>Eukaryota</taxon>
        <taxon>Viridiplantae</taxon>
        <taxon>Streptophyta</taxon>
        <taxon>Embryophyta</taxon>
        <taxon>Tracheophyta</taxon>
        <taxon>Spermatophyta</taxon>
        <taxon>Magnoliopsida</taxon>
        <taxon>eudicotyledons</taxon>
        <taxon>Gunneridae</taxon>
        <taxon>Pentapetalae</taxon>
        <taxon>rosids</taxon>
        <taxon>fabids</taxon>
        <taxon>Fabales</taxon>
        <taxon>Fabaceae</taxon>
        <taxon>Papilionoideae</taxon>
        <taxon>50 kb inversion clade</taxon>
        <taxon>dalbergioids sensu lato</taxon>
        <taxon>Dalbergieae</taxon>
        <taxon>Pterocarpus clade</taxon>
        <taxon>Stylosanthes</taxon>
    </lineage>
</organism>
<reference evidence="2 3" key="1">
    <citation type="journal article" date="2023" name="Plants (Basel)">
        <title>Bridging the Gap: Combining Genomics and Transcriptomics Approaches to Understand Stylosanthes scabra, an Orphan Legume from the Brazilian Caatinga.</title>
        <authorList>
            <person name="Ferreira-Neto J.R.C."/>
            <person name="da Silva M.D."/>
            <person name="Binneck E."/>
            <person name="de Melo N.F."/>
            <person name="da Silva R.H."/>
            <person name="de Melo A.L.T.M."/>
            <person name="Pandolfi V."/>
            <person name="Bustamante F.O."/>
            <person name="Brasileiro-Vidal A.C."/>
            <person name="Benko-Iseppon A.M."/>
        </authorList>
    </citation>
    <scope>NUCLEOTIDE SEQUENCE [LARGE SCALE GENOMIC DNA]</scope>
    <source>
        <tissue evidence="2">Leaves</tissue>
    </source>
</reference>
<evidence type="ECO:0000313" key="3">
    <source>
        <dbReference type="Proteomes" id="UP001341840"/>
    </source>
</evidence>
<feature type="compositionally biased region" description="Basic and acidic residues" evidence="1">
    <location>
        <begin position="59"/>
        <end position="73"/>
    </location>
</feature>
<accession>A0ABU6TGF3</accession>
<feature type="region of interest" description="Disordered" evidence="1">
    <location>
        <begin position="55"/>
        <end position="82"/>
    </location>
</feature>
<proteinExistence type="predicted"/>
<comment type="caution">
    <text evidence="2">The sequence shown here is derived from an EMBL/GenBank/DDBJ whole genome shotgun (WGS) entry which is preliminary data.</text>
</comment>
<evidence type="ECO:0000256" key="1">
    <source>
        <dbReference type="SAM" id="MobiDB-lite"/>
    </source>
</evidence>
<dbReference type="Proteomes" id="UP001341840">
    <property type="component" value="Unassembled WGS sequence"/>
</dbReference>
<keyword evidence="3" id="KW-1185">Reference proteome</keyword>
<dbReference type="EMBL" id="JASCZI010090836">
    <property type="protein sequence ID" value="MED6147023.1"/>
    <property type="molecule type" value="Genomic_DNA"/>
</dbReference>
<sequence length="145" mass="16567">MNDERSISQNDGTQTSNRYLRNCLTSKDRIFRPSELGGYCSGYWARLAQIHIGPPLRRPKADKWPKSSTDPHKGPTTSIIGSTRDQDHICTDLVRIYLLNYRNHHGYIKRRSALLQPSLAPPVTPEVPKPLKVHSVQLDWHDSRA</sequence>
<name>A0ABU6TGF3_9FABA</name>
<protein>
    <submittedName>
        <fullName evidence="2">Uncharacterized protein</fullName>
    </submittedName>
</protein>
<gene>
    <name evidence="2" type="ORF">PIB30_040131</name>
</gene>
<evidence type="ECO:0000313" key="2">
    <source>
        <dbReference type="EMBL" id="MED6147023.1"/>
    </source>
</evidence>